<feature type="compositionally biased region" description="Polar residues" evidence="1">
    <location>
        <begin position="9"/>
        <end position="20"/>
    </location>
</feature>
<evidence type="ECO:0008006" key="4">
    <source>
        <dbReference type="Google" id="ProtNLM"/>
    </source>
</evidence>
<proteinExistence type="predicted"/>
<reference evidence="2 3" key="1">
    <citation type="journal article" date="2023" name="PLoS ONE">
        <title>Cytospora paraplurivora sp. nov. isolated from orchards with fruit tree decline syndrome in Ontario, Canada.</title>
        <authorList>
            <person name="Ilyukhin E."/>
            <person name="Nguyen H.D.T."/>
            <person name="Castle A.J."/>
            <person name="Ellouze W."/>
        </authorList>
    </citation>
    <scope>NUCLEOTIDE SEQUENCE [LARGE SCALE GENOMIC DNA]</scope>
    <source>
        <strain evidence="2 3">FDS-564</strain>
    </source>
</reference>
<name>A0AAN9YF04_9PEZI</name>
<comment type="caution">
    <text evidence="2">The sequence shown here is derived from an EMBL/GenBank/DDBJ whole genome shotgun (WGS) entry which is preliminary data.</text>
</comment>
<dbReference type="InterPro" id="IPR046342">
    <property type="entry name" value="CBS_dom_sf"/>
</dbReference>
<sequence>MATDIMAQSPVNTAEPASTSSGKFVSRWASRYRGAAVEDLQPPAALSLTPSDPVSLALEAAFERDYTHLTIVDAHTRSLLGYISIPHLQSLLETGKVGPDDHVGSAMTRFQRKGRKYRVITMDTPLEELEAFFEGAATGGQKQEFAVVTDEDRRFVLGVATRADLEGFRERRPA</sequence>
<dbReference type="EMBL" id="JAJSPL020000029">
    <property type="protein sequence ID" value="KAK7737474.1"/>
    <property type="molecule type" value="Genomic_DNA"/>
</dbReference>
<gene>
    <name evidence="2" type="ORF">SLS53_006547</name>
</gene>
<evidence type="ECO:0000313" key="2">
    <source>
        <dbReference type="EMBL" id="KAK7737474.1"/>
    </source>
</evidence>
<dbReference type="PANTHER" id="PTHR42115:SF1">
    <property type="entry name" value="BETA-SYNTHASE (BETA-THIONASE), PUTATIVE (AFU_ORTHOLOGUE AFUA_3G08420)-RELATED"/>
    <property type="match status" value="1"/>
</dbReference>
<accession>A0AAN9YF04</accession>
<dbReference type="Proteomes" id="UP001320245">
    <property type="component" value="Unassembled WGS sequence"/>
</dbReference>
<dbReference type="AlphaFoldDB" id="A0AAN9YF04"/>
<dbReference type="SUPFAM" id="SSF54631">
    <property type="entry name" value="CBS-domain pair"/>
    <property type="match status" value="1"/>
</dbReference>
<organism evidence="2 3">
    <name type="scientific">Cytospora paraplurivora</name>
    <dbReference type="NCBI Taxonomy" id="2898453"/>
    <lineage>
        <taxon>Eukaryota</taxon>
        <taxon>Fungi</taxon>
        <taxon>Dikarya</taxon>
        <taxon>Ascomycota</taxon>
        <taxon>Pezizomycotina</taxon>
        <taxon>Sordariomycetes</taxon>
        <taxon>Sordariomycetidae</taxon>
        <taxon>Diaporthales</taxon>
        <taxon>Cytosporaceae</taxon>
        <taxon>Cytospora</taxon>
    </lineage>
</organism>
<dbReference type="PANTHER" id="PTHR42115">
    <property type="entry name" value="BETA-SYNTHASE (BETA-THIONASE), PUTATIVE (AFU_ORTHOLOGUE AFUA_3G08420)-RELATED"/>
    <property type="match status" value="1"/>
</dbReference>
<feature type="region of interest" description="Disordered" evidence="1">
    <location>
        <begin position="1"/>
        <end position="20"/>
    </location>
</feature>
<evidence type="ECO:0000256" key="1">
    <source>
        <dbReference type="SAM" id="MobiDB-lite"/>
    </source>
</evidence>
<keyword evidence="3" id="KW-1185">Reference proteome</keyword>
<protein>
    <recommendedName>
        <fullName evidence="4">Cystathionine beta-synthase</fullName>
    </recommendedName>
</protein>
<dbReference type="Gene3D" id="3.10.580.10">
    <property type="entry name" value="CBS-domain"/>
    <property type="match status" value="1"/>
</dbReference>
<evidence type="ECO:0000313" key="3">
    <source>
        <dbReference type="Proteomes" id="UP001320245"/>
    </source>
</evidence>